<keyword evidence="4" id="KW-1185">Reference proteome</keyword>
<name>E4RU52_LEAB4</name>
<dbReference type="InterPro" id="IPR051608">
    <property type="entry name" value="RQC_Subunit_NEMF"/>
</dbReference>
<proteinExistence type="predicted"/>
<reference evidence="3 4" key="2">
    <citation type="journal article" date="2011" name="Stand. Genomic Sci.">
        <title>Complete genome sequence of Leadbetterella byssophila type strain (4M15).</title>
        <authorList>
            <person name="Abt B."/>
            <person name="Teshima H."/>
            <person name="Lucas S."/>
            <person name="Lapidus A."/>
            <person name="Del Rio T.G."/>
            <person name="Nolan M."/>
            <person name="Tice H."/>
            <person name="Cheng J.F."/>
            <person name="Pitluck S."/>
            <person name="Liolios K."/>
            <person name="Pagani I."/>
            <person name="Ivanova N."/>
            <person name="Mavromatis K."/>
            <person name="Pati A."/>
            <person name="Tapia R."/>
            <person name="Han C."/>
            <person name="Goodwin L."/>
            <person name="Chen A."/>
            <person name="Palaniappan K."/>
            <person name="Land M."/>
            <person name="Hauser L."/>
            <person name="Chang Y.J."/>
            <person name="Jeffries C.D."/>
            <person name="Rohde M."/>
            <person name="Goker M."/>
            <person name="Tindall B.J."/>
            <person name="Detter J.C."/>
            <person name="Woyke T."/>
            <person name="Bristow J."/>
            <person name="Eisen J.A."/>
            <person name="Markowitz V."/>
            <person name="Hugenholtz P."/>
            <person name="Klenk H.P."/>
            <person name="Kyrpides N.C."/>
        </authorList>
    </citation>
    <scope>NUCLEOTIDE SEQUENCE [LARGE SCALE GENOMIC DNA]</scope>
    <source>
        <strain evidence="4">DSM 17132 / JCM 16389 / KACC 11308 / NBRC 106382 / 4M15</strain>
    </source>
</reference>
<dbReference type="Proteomes" id="UP000007435">
    <property type="component" value="Chromosome"/>
</dbReference>
<accession>E4RU52</accession>
<dbReference type="PANTHER" id="PTHR15239">
    <property type="entry name" value="NUCLEAR EXPORT MEDIATOR FACTOR NEMF"/>
    <property type="match status" value="1"/>
</dbReference>
<dbReference type="Pfam" id="PF05670">
    <property type="entry name" value="NFACT-R_1"/>
    <property type="match status" value="1"/>
</dbReference>
<dbReference type="OrthoDB" id="9766163at2"/>
<dbReference type="PANTHER" id="PTHR15239:SF6">
    <property type="entry name" value="RIBOSOME QUALITY CONTROL COMPLEX SUBUNIT NEMF"/>
    <property type="match status" value="1"/>
</dbReference>
<feature type="domain" description="NFACT RNA-binding" evidence="2">
    <location>
        <begin position="384"/>
        <end position="474"/>
    </location>
</feature>
<feature type="coiled-coil region" evidence="1">
    <location>
        <begin position="316"/>
        <end position="357"/>
    </location>
</feature>
<evidence type="ECO:0000313" key="3">
    <source>
        <dbReference type="EMBL" id="ADQ16033.1"/>
    </source>
</evidence>
<dbReference type="eggNOG" id="COG1293">
    <property type="taxonomic scope" value="Bacteria"/>
</dbReference>
<dbReference type="KEGG" id="lby:Lbys_0240"/>
<protein>
    <recommendedName>
        <fullName evidence="2">NFACT RNA-binding domain-containing protein</fullName>
    </recommendedName>
</protein>
<evidence type="ECO:0000313" key="4">
    <source>
        <dbReference type="Proteomes" id="UP000007435"/>
    </source>
</evidence>
<gene>
    <name evidence="3" type="ordered locus">Lbys_0240</name>
</gene>
<dbReference type="InterPro" id="IPR008532">
    <property type="entry name" value="NFACT_RNA-bd"/>
</dbReference>
<dbReference type="HOGENOM" id="CLU_022481_1_0_10"/>
<dbReference type="GO" id="GO:0072344">
    <property type="term" value="P:rescue of stalled ribosome"/>
    <property type="evidence" value="ECO:0007669"/>
    <property type="project" value="TreeGrafter"/>
</dbReference>
<dbReference type="GO" id="GO:0000049">
    <property type="term" value="F:tRNA binding"/>
    <property type="evidence" value="ECO:0007669"/>
    <property type="project" value="TreeGrafter"/>
</dbReference>
<dbReference type="GO" id="GO:1990112">
    <property type="term" value="C:RQC complex"/>
    <property type="evidence" value="ECO:0007669"/>
    <property type="project" value="TreeGrafter"/>
</dbReference>
<dbReference type="EMBL" id="CP002305">
    <property type="protein sequence ID" value="ADQ16033.1"/>
    <property type="molecule type" value="Genomic_DNA"/>
</dbReference>
<dbReference type="AlphaFoldDB" id="E4RU52"/>
<dbReference type="Gene3D" id="2.30.310.10">
    <property type="entry name" value="ibrinogen binding protein from staphylococcus aureus domain"/>
    <property type="match status" value="1"/>
</dbReference>
<reference key="1">
    <citation type="submission" date="2010-11" db="EMBL/GenBank/DDBJ databases">
        <title>The complete genome of Leadbetterella byssophila DSM 17132.</title>
        <authorList>
            <consortium name="US DOE Joint Genome Institute (JGI-PGF)"/>
            <person name="Lucas S."/>
            <person name="Copeland A."/>
            <person name="Lapidus A."/>
            <person name="Glavina del Rio T."/>
            <person name="Dalin E."/>
            <person name="Tice H."/>
            <person name="Bruce D."/>
            <person name="Goodwin L."/>
            <person name="Pitluck S."/>
            <person name="Kyrpides N."/>
            <person name="Mavromatis K."/>
            <person name="Ivanova N."/>
            <person name="Teshima H."/>
            <person name="Brettin T."/>
            <person name="Detter J.C."/>
            <person name="Han C."/>
            <person name="Tapia R."/>
            <person name="Land M."/>
            <person name="Hauser L."/>
            <person name="Markowitz V."/>
            <person name="Cheng J.-F."/>
            <person name="Hugenholtz P."/>
            <person name="Woyke T."/>
            <person name="Wu D."/>
            <person name="Tindall B."/>
            <person name="Pomrenke H.G."/>
            <person name="Brambilla E."/>
            <person name="Klenk H.-P."/>
            <person name="Eisen J.A."/>
        </authorList>
    </citation>
    <scope>NUCLEOTIDE SEQUENCE [LARGE SCALE GENOMIC DNA]</scope>
    <source>
        <strain>DSM 17132</strain>
    </source>
</reference>
<organism evidence="3 4">
    <name type="scientific">Leadbetterella byssophila (strain DSM 17132 / JCM 16389 / KACC 11308 / NBRC 106382 / 4M15)</name>
    <dbReference type="NCBI Taxonomy" id="649349"/>
    <lineage>
        <taxon>Bacteria</taxon>
        <taxon>Pseudomonadati</taxon>
        <taxon>Bacteroidota</taxon>
        <taxon>Cytophagia</taxon>
        <taxon>Cytophagales</taxon>
        <taxon>Leadbetterellaceae</taxon>
        <taxon>Leadbetterella</taxon>
    </lineage>
</organism>
<dbReference type="RefSeq" id="WP_013407088.1">
    <property type="nucleotide sequence ID" value="NC_014655.1"/>
</dbReference>
<dbReference type="Pfam" id="PF05833">
    <property type="entry name" value="NFACT_N"/>
    <property type="match status" value="1"/>
</dbReference>
<dbReference type="STRING" id="649349.Lbys_0240"/>
<dbReference type="GO" id="GO:0043023">
    <property type="term" value="F:ribosomal large subunit binding"/>
    <property type="evidence" value="ECO:0007669"/>
    <property type="project" value="TreeGrafter"/>
</dbReference>
<evidence type="ECO:0000256" key="1">
    <source>
        <dbReference type="SAM" id="Coils"/>
    </source>
</evidence>
<keyword evidence="1" id="KW-0175">Coiled coil</keyword>
<sequence>MHNNYFFLRRYAPELNEKLRGKILTSAFSQDKDEVILEFSEEEYLKCILKPEFSVVILMPEFHRAKRNSATLWEDLYGQKVVSVRVGKNERAIRIDLEQATLVLKLFRPNLMIFDGNLRMFNQRLITDRELTLDSFDRDISDDKETFIRVGYKKQFYTLGKDLIAYLDEKTRGLDADQTWEEIQALLAYLEHPKIYLNRTLPAISLLEGEEMNSASQAIQVFAQLYLKSNGLERLRQQRLQINARDLAKTTAYIEELERKKAKWESGLKNEEIGHLIMAHLHLIPDGATEVSLPNFYGTGEVKVKLKKELSAQKNAESYYRKSKNERIEQENLERNIERAYGRLEALEEERELISSTEDPKVLRRVEKAKEIEFPFKEFIYKKVKIWVGKNAKNNDLLITRYAHKDEWWLHARDTTGSHVIIKHVSPSAEILEYAARIAAYYSKRKSEGLVPVQVTQRKFIRKGKNLPAGQVIVDKEQTLLVEPHPGL</sequence>
<evidence type="ECO:0000259" key="2">
    <source>
        <dbReference type="Pfam" id="PF05670"/>
    </source>
</evidence>